<comment type="caution">
    <text evidence="1">The sequence shown here is derived from an EMBL/GenBank/DDBJ whole genome shotgun (WGS) entry which is preliminary data.</text>
</comment>
<name>A0AAX2NC46_KLEPN</name>
<evidence type="ECO:0000313" key="1">
    <source>
        <dbReference type="EMBL" id="SWT13354.1"/>
    </source>
</evidence>
<organism evidence="1 2">
    <name type="scientific">Klebsiella pneumoniae</name>
    <dbReference type="NCBI Taxonomy" id="573"/>
    <lineage>
        <taxon>Bacteria</taxon>
        <taxon>Pseudomonadati</taxon>
        <taxon>Pseudomonadota</taxon>
        <taxon>Gammaproteobacteria</taxon>
        <taxon>Enterobacterales</taxon>
        <taxon>Enterobacteriaceae</taxon>
        <taxon>Klebsiella/Raoultella group</taxon>
        <taxon>Klebsiella</taxon>
        <taxon>Klebsiella pneumoniae complex</taxon>
    </lineage>
</organism>
<dbReference type="AlphaFoldDB" id="A0AAX2NC46"/>
<accession>A0AAX2NC46</accession>
<sequence length="101" mass="11159">MRNAFHHTAVAHEGVGVVVDDIVSRTVELRRQGFLGDSHPDRVSDTLAQRTGGGFHACGVTDFRVTRSFGVQLAEVFQLFNRQIVASEVQQAVNQHRTMAI</sequence>
<dbReference type="EMBL" id="UJRG01000005">
    <property type="protein sequence ID" value="SWT13354.1"/>
    <property type="molecule type" value="Genomic_DNA"/>
</dbReference>
<dbReference type="Proteomes" id="UP000258798">
    <property type="component" value="Unassembled WGS sequence"/>
</dbReference>
<proteinExistence type="predicted"/>
<evidence type="ECO:0000313" key="2">
    <source>
        <dbReference type="Proteomes" id="UP000258798"/>
    </source>
</evidence>
<reference evidence="1 2" key="1">
    <citation type="submission" date="2018-08" db="EMBL/GenBank/DDBJ databases">
        <authorList>
            <consortium name="Pathogen Informatics"/>
        </authorList>
    </citation>
    <scope>NUCLEOTIDE SEQUENCE [LARGE SCALE GENOMIC DNA]</scope>
    <source>
        <strain evidence="1 2">EuSCAPE_TR125</strain>
    </source>
</reference>
<protein>
    <submittedName>
        <fullName evidence="1">Uncharacterized protein</fullName>
    </submittedName>
</protein>
<gene>
    <name evidence="1" type="ORF">SAMEA3729652_02391</name>
</gene>